<dbReference type="AlphaFoldDB" id="A0A6A5G7U4"/>
<feature type="region of interest" description="Disordered" evidence="1">
    <location>
        <begin position="1"/>
        <end position="117"/>
    </location>
</feature>
<evidence type="ECO:0000313" key="2">
    <source>
        <dbReference type="EMBL" id="KAF1751158.1"/>
    </source>
</evidence>
<reference evidence="2 3" key="1">
    <citation type="submission" date="2019-12" db="EMBL/GenBank/DDBJ databases">
        <title>Chromosome-level assembly of the Caenorhabditis remanei genome.</title>
        <authorList>
            <person name="Teterina A.A."/>
            <person name="Willis J.H."/>
            <person name="Phillips P.C."/>
        </authorList>
    </citation>
    <scope>NUCLEOTIDE SEQUENCE [LARGE SCALE GENOMIC DNA]</scope>
    <source>
        <strain evidence="2 3">PX506</strain>
        <tissue evidence="2">Whole organism</tissue>
    </source>
</reference>
<evidence type="ECO:0000256" key="1">
    <source>
        <dbReference type="SAM" id="MobiDB-lite"/>
    </source>
</evidence>
<feature type="compositionally biased region" description="Low complexity" evidence="1">
    <location>
        <begin position="42"/>
        <end position="53"/>
    </location>
</feature>
<evidence type="ECO:0000313" key="3">
    <source>
        <dbReference type="Proteomes" id="UP000483820"/>
    </source>
</evidence>
<dbReference type="KEGG" id="crq:GCK72_017712"/>
<sequence length="239" mass="26618">MLRTRSTGGSVRETLSKALRSTLGRTSSVERKALPDYPKYGTALTSTTSTASSPKDGSSDSGDGDSPRHRKYSSKDCARIYFSNTSSEYSSRSNSSTPRRIRHTTSSSGYGSLSHLPPIVHRKSQDPLNSLMSQSMYVQSAGVLNEERKPTSLSQRRLYYEDSTETYIPSSPSLTTLKDFMMTNEDDTFEDDFDYDNDDVKSVISSASTSRLFSVDCRMSKYQKNHSLRQFLNSPGILV</sequence>
<feature type="compositionally biased region" description="Low complexity" evidence="1">
    <location>
        <begin position="83"/>
        <end position="97"/>
    </location>
</feature>
<gene>
    <name evidence="2" type="ORF">GCK72_017712</name>
</gene>
<dbReference type="Proteomes" id="UP000483820">
    <property type="component" value="Chromosome V"/>
</dbReference>
<protein>
    <submittedName>
        <fullName evidence="2">Uncharacterized protein</fullName>
    </submittedName>
</protein>
<dbReference type="GeneID" id="78776593"/>
<name>A0A6A5G7U4_CAERE</name>
<dbReference type="RefSeq" id="XP_053581134.1">
    <property type="nucleotide sequence ID" value="XM_053732221.1"/>
</dbReference>
<organism evidence="2 3">
    <name type="scientific">Caenorhabditis remanei</name>
    <name type="common">Caenorhabditis vulgaris</name>
    <dbReference type="NCBI Taxonomy" id="31234"/>
    <lineage>
        <taxon>Eukaryota</taxon>
        <taxon>Metazoa</taxon>
        <taxon>Ecdysozoa</taxon>
        <taxon>Nematoda</taxon>
        <taxon>Chromadorea</taxon>
        <taxon>Rhabditida</taxon>
        <taxon>Rhabditina</taxon>
        <taxon>Rhabditomorpha</taxon>
        <taxon>Rhabditoidea</taxon>
        <taxon>Rhabditidae</taxon>
        <taxon>Peloderinae</taxon>
        <taxon>Caenorhabditis</taxon>
    </lineage>
</organism>
<proteinExistence type="predicted"/>
<accession>A0A6A5G7U4</accession>
<dbReference type="CTD" id="78776593"/>
<comment type="caution">
    <text evidence="2">The sequence shown here is derived from an EMBL/GenBank/DDBJ whole genome shotgun (WGS) entry which is preliminary data.</text>
</comment>
<dbReference type="EMBL" id="WUAV01000005">
    <property type="protein sequence ID" value="KAF1751158.1"/>
    <property type="molecule type" value="Genomic_DNA"/>
</dbReference>